<keyword evidence="4" id="KW-0862">Zinc</keyword>
<feature type="short sequence motif" description="'KMSKS' region" evidence="8">
    <location>
        <begin position="254"/>
        <end position="258"/>
    </location>
</feature>
<dbReference type="HOGENOM" id="CLU_015768_6_3_0"/>
<reference evidence="11 12" key="1">
    <citation type="submission" date="2006-09" db="EMBL/GenBank/DDBJ databases">
        <authorList>
            <person name="Emerson D."/>
            <person name="Ferriera S."/>
            <person name="Johnson J."/>
            <person name="Kravitz S."/>
            <person name="Halpern A."/>
            <person name="Remington K."/>
            <person name="Beeson K."/>
            <person name="Tran B."/>
            <person name="Rogers Y.-H."/>
            <person name="Friedman R."/>
            <person name="Venter J.C."/>
        </authorList>
    </citation>
    <scope>NUCLEOTIDE SEQUENCE [LARGE SCALE GENOMIC DNA]</scope>
    <source>
        <strain evidence="11 12">PV-1</strain>
    </source>
</reference>
<dbReference type="GO" id="GO:0004818">
    <property type="term" value="F:glutamate-tRNA ligase activity"/>
    <property type="evidence" value="ECO:0007669"/>
    <property type="project" value="UniProtKB-UniRule"/>
</dbReference>
<dbReference type="NCBIfam" id="TIGR00464">
    <property type="entry name" value="gltX_bact"/>
    <property type="match status" value="1"/>
</dbReference>
<evidence type="ECO:0000256" key="8">
    <source>
        <dbReference type="HAMAP-Rule" id="MF_00022"/>
    </source>
</evidence>
<dbReference type="STRING" id="314344.AL013_12715"/>
<dbReference type="SUPFAM" id="SSF52374">
    <property type="entry name" value="Nucleotidylyl transferase"/>
    <property type="match status" value="1"/>
</dbReference>
<evidence type="ECO:0000313" key="12">
    <source>
        <dbReference type="Proteomes" id="UP000005297"/>
    </source>
</evidence>
<dbReference type="InterPro" id="IPR020058">
    <property type="entry name" value="Glu/Gln-tRNA-synth_Ib_cat-dom"/>
</dbReference>
<comment type="caution">
    <text evidence="11">The sequence shown here is derived from an EMBL/GenBank/DDBJ whole genome shotgun (WGS) entry which is preliminary data.</text>
</comment>
<organism evidence="11 12">
    <name type="scientific">Mariprofundus ferrooxydans PV-1</name>
    <dbReference type="NCBI Taxonomy" id="314345"/>
    <lineage>
        <taxon>Bacteria</taxon>
        <taxon>Pseudomonadati</taxon>
        <taxon>Pseudomonadota</taxon>
        <taxon>Candidatius Mariprofundia</taxon>
        <taxon>Mariprofundales</taxon>
        <taxon>Mariprofundaceae</taxon>
        <taxon>Mariprofundus</taxon>
    </lineage>
</organism>
<dbReference type="Pfam" id="PF19269">
    <property type="entry name" value="Anticodon_2"/>
    <property type="match status" value="1"/>
</dbReference>
<sequence>MMHDTSPLTPQPSEVVTRFAPSPTGLLHLGNVRTALLNWLYARKHGGRFLLRFEDTDQDRSEQAYIEAIKADLHWLGLKWDGDVLFQSAHAGRHSDALSMLARQGQAYRCFCSEHQLSLDRKLATSRGLPPRYSGRCRGLSADESVGRAESEPFVWRMAVHTEQGDVRVQDALRGEVLFALRDLDDPVVVRSDGSFTFLLPNAVDDALDGVTHALRGDDHLTNSAYQVWLLERLSYKPPVYLHHGLLLGADGAKLSKRSGSHSVVELREDGLLPAALVQAMARLGHPNMPEDALDAASLLAHFEADHISTTAVRWSDDEMWRWHTRLLHGLDAAQLAPLIKPYLPDVDAERLLRMAVLIGGNIERVEDASAFARLLDAEAVPGDEPAAILKAAGPAFFVTAAEAWQTHDGDDWKAWLNDVKAKSGCKGKGLFMPLRVALSGALHGPEMSAIIEFLGPDGVMARLQQACQIRPDGV</sequence>
<protein>
    <recommendedName>
        <fullName evidence="8">Glutamate--tRNA ligase</fullName>
        <ecNumber evidence="8">6.1.1.17</ecNumber>
    </recommendedName>
    <alternativeName>
        <fullName evidence="8">Glutamyl-tRNA synthetase</fullName>
        <shortName evidence="8">GluRS</shortName>
    </alternativeName>
</protein>
<dbReference type="PROSITE" id="PS00178">
    <property type="entry name" value="AA_TRNA_LIGASE_I"/>
    <property type="match status" value="1"/>
</dbReference>
<evidence type="ECO:0000256" key="6">
    <source>
        <dbReference type="ARBA" id="ARBA00022917"/>
    </source>
</evidence>
<comment type="function">
    <text evidence="8">Catalyzes the attachment of glutamate to tRNA(Glu) in a two-step reaction: glutamate is first activated by ATP to form Glu-AMP and then transferred to the acceptor end of tRNA(Glu).</text>
</comment>
<evidence type="ECO:0000259" key="9">
    <source>
        <dbReference type="Pfam" id="PF00749"/>
    </source>
</evidence>
<evidence type="ECO:0000256" key="2">
    <source>
        <dbReference type="ARBA" id="ARBA00022723"/>
    </source>
</evidence>
<dbReference type="InterPro" id="IPR000924">
    <property type="entry name" value="Glu/Gln-tRNA-synth"/>
</dbReference>
<dbReference type="InterPro" id="IPR020751">
    <property type="entry name" value="aa-tRNA-synth_I_codon-bd_sub2"/>
</dbReference>
<dbReference type="GO" id="GO:0005829">
    <property type="term" value="C:cytosol"/>
    <property type="evidence" value="ECO:0007669"/>
    <property type="project" value="TreeGrafter"/>
</dbReference>
<dbReference type="EMBL" id="AATS01000005">
    <property type="protein sequence ID" value="EAU54822.1"/>
    <property type="molecule type" value="Genomic_DNA"/>
</dbReference>
<dbReference type="Gene3D" id="1.10.10.350">
    <property type="match status" value="1"/>
</dbReference>
<dbReference type="eggNOG" id="COG0008">
    <property type="taxonomic scope" value="Bacteria"/>
</dbReference>
<keyword evidence="12" id="KW-1185">Reference proteome</keyword>
<keyword evidence="7 8" id="KW-0030">Aminoacyl-tRNA synthetase</keyword>
<accession>Q0F062</accession>
<keyword evidence="6 8" id="KW-0648">Protein biosynthesis</keyword>
<dbReference type="HAMAP" id="MF_00022">
    <property type="entry name" value="Glu_tRNA_synth_type1"/>
    <property type="match status" value="1"/>
</dbReference>
<evidence type="ECO:0000256" key="7">
    <source>
        <dbReference type="ARBA" id="ARBA00023146"/>
    </source>
</evidence>
<comment type="caution">
    <text evidence="8">Lacks conserved residue(s) required for the propagation of feature annotation.</text>
</comment>
<evidence type="ECO:0000256" key="1">
    <source>
        <dbReference type="ARBA" id="ARBA00022598"/>
    </source>
</evidence>
<dbReference type="GO" id="GO:0005524">
    <property type="term" value="F:ATP binding"/>
    <property type="evidence" value="ECO:0007669"/>
    <property type="project" value="UniProtKB-UniRule"/>
</dbReference>
<dbReference type="Pfam" id="PF00749">
    <property type="entry name" value="tRNA-synt_1c"/>
    <property type="match status" value="1"/>
</dbReference>
<name>Q0F062_9PROT</name>
<feature type="binding site" evidence="8">
    <location>
        <position position="257"/>
    </location>
    <ligand>
        <name>ATP</name>
        <dbReference type="ChEBI" id="CHEBI:30616"/>
    </ligand>
</feature>
<comment type="subcellular location">
    <subcellularLocation>
        <location evidence="8">Cytoplasm</location>
    </subcellularLocation>
</comment>
<keyword evidence="1 8" id="KW-0436">Ligase</keyword>
<comment type="catalytic activity">
    <reaction evidence="8">
        <text>tRNA(Glu) + L-glutamate + ATP = L-glutamyl-tRNA(Glu) + AMP + diphosphate</text>
        <dbReference type="Rhea" id="RHEA:23540"/>
        <dbReference type="Rhea" id="RHEA-COMP:9663"/>
        <dbReference type="Rhea" id="RHEA-COMP:9680"/>
        <dbReference type="ChEBI" id="CHEBI:29985"/>
        <dbReference type="ChEBI" id="CHEBI:30616"/>
        <dbReference type="ChEBI" id="CHEBI:33019"/>
        <dbReference type="ChEBI" id="CHEBI:78442"/>
        <dbReference type="ChEBI" id="CHEBI:78520"/>
        <dbReference type="ChEBI" id="CHEBI:456215"/>
        <dbReference type="EC" id="6.1.1.17"/>
    </reaction>
</comment>
<dbReference type="InterPro" id="IPR001412">
    <property type="entry name" value="aa-tRNA-synth_I_CS"/>
</dbReference>
<comment type="similarity">
    <text evidence="8">Belongs to the class-I aminoacyl-tRNA synthetase family. Glutamate--tRNA ligase type 1 subfamily.</text>
</comment>
<keyword evidence="2" id="KW-0479">Metal-binding</keyword>
<keyword evidence="8" id="KW-0963">Cytoplasm</keyword>
<dbReference type="PANTHER" id="PTHR43311:SF1">
    <property type="entry name" value="GLUTAMYL-Q TRNA(ASP) SYNTHETASE"/>
    <property type="match status" value="1"/>
</dbReference>
<dbReference type="SUPFAM" id="SSF48163">
    <property type="entry name" value="An anticodon-binding domain of class I aminoacyl-tRNA synthetases"/>
    <property type="match status" value="1"/>
</dbReference>
<gene>
    <name evidence="8" type="primary">gltX</name>
    <name evidence="11" type="ORF">SPV1_09013</name>
</gene>
<keyword evidence="5 8" id="KW-0067">ATP-binding</keyword>
<evidence type="ECO:0000313" key="11">
    <source>
        <dbReference type="EMBL" id="EAU54822.1"/>
    </source>
</evidence>
<comment type="subunit">
    <text evidence="8">Monomer.</text>
</comment>
<dbReference type="AlphaFoldDB" id="Q0F062"/>
<dbReference type="Proteomes" id="UP000005297">
    <property type="component" value="Unassembled WGS sequence"/>
</dbReference>
<dbReference type="PANTHER" id="PTHR43311">
    <property type="entry name" value="GLUTAMATE--TRNA LIGASE"/>
    <property type="match status" value="1"/>
</dbReference>
<dbReference type="RefSeq" id="WP_009849323.1">
    <property type="nucleotide sequence ID" value="NZ_DS022294.1"/>
</dbReference>
<dbReference type="GO" id="GO:0006424">
    <property type="term" value="P:glutamyl-tRNA aminoacylation"/>
    <property type="evidence" value="ECO:0007669"/>
    <property type="project" value="UniProtKB-UniRule"/>
</dbReference>
<dbReference type="InterPro" id="IPR008925">
    <property type="entry name" value="aa_tRNA-synth_I_cd-bd_sf"/>
</dbReference>
<keyword evidence="3 8" id="KW-0547">Nucleotide-binding</keyword>
<proteinExistence type="inferred from homology"/>
<dbReference type="InterPro" id="IPR004527">
    <property type="entry name" value="Glu-tRNA-ligase_bac/mito"/>
</dbReference>
<feature type="short sequence motif" description="'HIGH' region" evidence="8">
    <location>
        <begin position="21"/>
        <end position="31"/>
    </location>
</feature>
<feature type="domain" description="Glutamyl/glutaminyl-tRNA synthetase class Ib catalytic" evidence="9">
    <location>
        <begin position="14"/>
        <end position="289"/>
    </location>
</feature>
<dbReference type="Gene3D" id="3.40.50.620">
    <property type="entry name" value="HUPs"/>
    <property type="match status" value="1"/>
</dbReference>
<evidence type="ECO:0000256" key="4">
    <source>
        <dbReference type="ARBA" id="ARBA00022833"/>
    </source>
</evidence>
<dbReference type="GO" id="GO:0000049">
    <property type="term" value="F:tRNA binding"/>
    <property type="evidence" value="ECO:0007669"/>
    <property type="project" value="InterPro"/>
</dbReference>
<dbReference type="InterPro" id="IPR049940">
    <property type="entry name" value="GluQ/Sye"/>
</dbReference>
<dbReference type="InterPro" id="IPR045462">
    <property type="entry name" value="aa-tRNA-synth_I_cd-bd"/>
</dbReference>
<dbReference type="InterPro" id="IPR014729">
    <property type="entry name" value="Rossmann-like_a/b/a_fold"/>
</dbReference>
<feature type="domain" description="Aminoacyl-tRNA synthetase class I anticodon-binding" evidence="10">
    <location>
        <begin position="335"/>
        <end position="467"/>
    </location>
</feature>
<dbReference type="EC" id="6.1.1.17" evidence="8"/>
<evidence type="ECO:0000256" key="5">
    <source>
        <dbReference type="ARBA" id="ARBA00022840"/>
    </source>
</evidence>
<evidence type="ECO:0000259" key="10">
    <source>
        <dbReference type="Pfam" id="PF19269"/>
    </source>
</evidence>
<dbReference type="PRINTS" id="PR00987">
    <property type="entry name" value="TRNASYNTHGLU"/>
</dbReference>
<evidence type="ECO:0000256" key="3">
    <source>
        <dbReference type="ARBA" id="ARBA00022741"/>
    </source>
</evidence>
<dbReference type="InParanoid" id="Q0F062"/>